<evidence type="ECO:0000313" key="5">
    <source>
        <dbReference type="EMBL" id="VAW87608.1"/>
    </source>
</evidence>
<evidence type="ECO:0000256" key="3">
    <source>
        <dbReference type="ARBA" id="ARBA00012083"/>
    </source>
</evidence>
<dbReference type="InterPro" id="IPR008183">
    <property type="entry name" value="Aldose_1/G6P_1-epimerase"/>
</dbReference>
<dbReference type="EMBL" id="UOFQ01000068">
    <property type="protein sequence ID" value="VAW87608.1"/>
    <property type="molecule type" value="Genomic_DNA"/>
</dbReference>
<evidence type="ECO:0000256" key="1">
    <source>
        <dbReference type="ARBA" id="ARBA00001096"/>
    </source>
</evidence>
<dbReference type="Gene3D" id="2.70.98.10">
    <property type="match status" value="1"/>
</dbReference>
<organism evidence="5">
    <name type="scientific">hydrothermal vent metagenome</name>
    <dbReference type="NCBI Taxonomy" id="652676"/>
    <lineage>
        <taxon>unclassified sequences</taxon>
        <taxon>metagenomes</taxon>
        <taxon>ecological metagenomes</taxon>
    </lineage>
</organism>
<reference evidence="5" key="1">
    <citation type="submission" date="2018-06" db="EMBL/GenBank/DDBJ databases">
        <authorList>
            <person name="Zhirakovskaya E."/>
        </authorList>
    </citation>
    <scope>NUCLEOTIDE SEQUENCE</scope>
</reference>
<dbReference type="GO" id="GO:0030246">
    <property type="term" value="F:carbohydrate binding"/>
    <property type="evidence" value="ECO:0007669"/>
    <property type="project" value="InterPro"/>
</dbReference>
<keyword evidence="4" id="KW-0413">Isomerase</keyword>
<dbReference type="EC" id="5.1.3.15" evidence="3"/>
<gene>
    <name evidence="5" type="ORF">MNBD_GAMMA17-671</name>
</gene>
<sequence length="301" mass="33039">MTEVTNLNKRWGINNQLAFDTTDSGLVIANINNNHASASIALQGAQLMEWTPTGEKPAIWLSPDATLASGKSIRGGVPICWPWFGAHKTQVNFPAHGFARTVPWYVVHAAQLSNGETQITLQLDSTSIPTKLWPQPTSAECQITIGKTLAITLTTFNKGPHEITISEALHTYFSVSDVRNISIHGLDGCRYLDKVDGMQQKPQTADITFTGEVDRIYIDTKADCTIHDPGLSRRIHIRKTGSCSTVVWNPWIEKSIQMGDMGKDGYLNMVCIESANAANNLITIPAASKHQLSVSYHLETI</sequence>
<dbReference type="GO" id="GO:0047938">
    <property type="term" value="F:glucose-6-phosphate 1-epimerase activity"/>
    <property type="evidence" value="ECO:0007669"/>
    <property type="project" value="UniProtKB-EC"/>
</dbReference>
<dbReference type="Pfam" id="PF01263">
    <property type="entry name" value="Aldose_epim"/>
    <property type="match status" value="1"/>
</dbReference>
<comment type="similarity">
    <text evidence="2">Belongs to the glucose-6-phosphate 1-epimerase family.</text>
</comment>
<protein>
    <recommendedName>
        <fullName evidence="3">glucose-6-phosphate 1-epimerase</fullName>
        <ecNumber evidence="3">5.1.3.15</ecNumber>
    </recommendedName>
</protein>
<proteinExistence type="inferred from homology"/>
<dbReference type="InterPro" id="IPR025532">
    <property type="entry name" value="G6P_1-epimerase"/>
</dbReference>
<comment type="catalytic activity">
    <reaction evidence="1">
        <text>alpha-D-glucose 6-phosphate = beta-D-glucose 6-phosphate</text>
        <dbReference type="Rhea" id="RHEA:16249"/>
        <dbReference type="ChEBI" id="CHEBI:58225"/>
        <dbReference type="ChEBI" id="CHEBI:58247"/>
        <dbReference type="EC" id="5.1.3.15"/>
    </reaction>
</comment>
<dbReference type="GO" id="GO:0005737">
    <property type="term" value="C:cytoplasm"/>
    <property type="evidence" value="ECO:0007669"/>
    <property type="project" value="TreeGrafter"/>
</dbReference>
<dbReference type="GO" id="GO:0005975">
    <property type="term" value="P:carbohydrate metabolic process"/>
    <property type="evidence" value="ECO:0007669"/>
    <property type="project" value="InterPro"/>
</dbReference>
<name>A0A3B0Z2V9_9ZZZZ</name>
<evidence type="ECO:0000256" key="4">
    <source>
        <dbReference type="ARBA" id="ARBA00023235"/>
    </source>
</evidence>
<dbReference type="CDD" id="cd09020">
    <property type="entry name" value="D-hex-6-P-epi_like"/>
    <property type="match status" value="1"/>
</dbReference>
<dbReference type="PIRSF" id="PIRSF016020">
    <property type="entry name" value="PHexose_mutarotase"/>
    <property type="match status" value="1"/>
</dbReference>
<dbReference type="PANTHER" id="PTHR11122">
    <property type="entry name" value="APOSPORY-ASSOCIATED PROTEIN C-RELATED"/>
    <property type="match status" value="1"/>
</dbReference>
<dbReference type="AlphaFoldDB" id="A0A3B0Z2V9"/>
<dbReference type="InterPro" id="IPR014718">
    <property type="entry name" value="GH-type_carb-bd"/>
</dbReference>
<dbReference type="InterPro" id="IPR011013">
    <property type="entry name" value="Gal_mutarotase_sf_dom"/>
</dbReference>
<accession>A0A3B0Z2V9</accession>
<dbReference type="SUPFAM" id="SSF74650">
    <property type="entry name" value="Galactose mutarotase-like"/>
    <property type="match status" value="1"/>
</dbReference>
<dbReference type="PANTHER" id="PTHR11122:SF13">
    <property type="entry name" value="GLUCOSE-6-PHOSPHATE 1-EPIMERASE"/>
    <property type="match status" value="1"/>
</dbReference>
<evidence type="ECO:0000256" key="2">
    <source>
        <dbReference type="ARBA" id="ARBA00005866"/>
    </source>
</evidence>